<comment type="caution">
    <text evidence="7">The sequence shown here is derived from an EMBL/GenBank/DDBJ whole genome shotgun (WGS) entry which is preliminary data.</text>
</comment>
<dbReference type="InterPro" id="IPR022791">
    <property type="entry name" value="L-PG_synthase/AglD"/>
</dbReference>
<reference evidence="7 8" key="1">
    <citation type="journal article" date="2016" name="Nat. Commun.">
        <title>Thousands of microbial genomes shed light on interconnected biogeochemical processes in an aquifer system.</title>
        <authorList>
            <person name="Anantharaman K."/>
            <person name="Brown C.T."/>
            <person name="Hug L.A."/>
            <person name="Sharon I."/>
            <person name="Castelle C.J."/>
            <person name="Probst A.J."/>
            <person name="Thomas B.C."/>
            <person name="Singh A."/>
            <person name="Wilkins M.J."/>
            <person name="Karaoz U."/>
            <person name="Brodie E.L."/>
            <person name="Williams K.H."/>
            <person name="Hubbard S.S."/>
            <person name="Banfield J.F."/>
        </authorList>
    </citation>
    <scope>NUCLEOTIDE SEQUENCE [LARGE SCALE GENOMIC DNA]</scope>
</reference>
<dbReference type="Pfam" id="PF03706">
    <property type="entry name" value="LPG_synthase_TM"/>
    <property type="match status" value="1"/>
</dbReference>
<evidence type="ECO:0000256" key="2">
    <source>
        <dbReference type="ARBA" id="ARBA00022475"/>
    </source>
</evidence>
<dbReference type="STRING" id="1802521.A2893_00795"/>
<feature type="transmembrane region" description="Helical" evidence="6">
    <location>
        <begin position="34"/>
        <end position="52"/>
    </location>
</feature>
<sequence length="323" mass="36417">MKRIITIFISVAIFVCLLFYIVDIGKIPVILQKVNWYLVVVASILGLATSILGPFRLKELLRIIGGEVDKLYIWNLANIGALLSLIFPLSAGGFAMSYFLKKKINTTYKKTFFIVFVDAFFSLPLLLALGVIACVYFFNKNLLTIEIMAKNMFLITVLAIFGILVIFLQKRDFINRIRELLAKAVTLLSNSKGSFDKPILITLLLFVVGNLQMYLYFIAFGLNLSILDFILAESLLSLLGTLPSVIPMKIGQYETFGVLTLPYLLNVDETIIFSVLLLQRSLSIVIVLILGLISLNSLNFNWELFRKIPVYRNSGTTSKKEDR</sequence>
<name>A0A1F8BKA8_9BACT</name>
<feature type="transmembrane region" description="Helical" evidence="6">
    <location>
        <begin position="72"/>
        <end position="100"/>
    </location>
</feature>
<dbReference type="GO" id="GO:0005886">
    <property type="term" value="C:plasma membrane"/>
    <property type="evidence" value="ECO:0007669"/>
    <property type="project" value="UniProtKB-SubCell"/>
</dbReference>
<protein>
    <recommendedName>
        <fullName evidence="9">Flippase-like domain-containing protein</fullName>
    </recommendedName>
</protein>
<feature type="transmembrane region" description="Helical" evidence="6">
    <location>
        <begin position="226"/>
        <end position="246"/>
    </location>
</feature>
<dbReference type="Proteomes" id="UP000176725">
    <property type="component" value="Unassembled WGS sequence"/>
</dbReference>
<evidence type="ECO:0000313" key="7">
    <source>
        <dbReference type="EMBL" id="OGM64390.1"/>
    </source>
</evidence>
<feature type="transmembrane region" description="Helical" evidence="6">
    <location>
        <begin position="6"/>
        <end position="22"/>
    </location>
</feature>
<evidence type="ECO:0000313" key="8">
    <source>
        <dbReference type="Proteomes" id="UP000176725"/>
    </source>
</evidence>
<accession>A0A1F8BKA8</accession>
<feature type="transmembrane region" description="Helical" evidence="6">
    <location>
        <begin position="199"/>
        <end position="220"/>
    </location>
</feature>
<keyword evidence="4 6" id="KW-1133">Transmembrane helix</keyword>
<feature type="transmembrane region" description="Helical" evidence="6">
    <location>
        <begin position="284"/>
        <end position="302"/>
    </location>
</feature>
<evidence type="ECO:0000256" key="1">
    <source>
        <dbReference type="ARBA" id="ARBA00004651"/>
    </source>
</evidence>
<feature type="transmembrane region" description="Helical" evidence="6">
    <location>
        <begin position="258"/>
        <end position="278"/>
    </location>
</feature>
<dbReference type="NCBIfam" id="TIGR00374">
    <property type="entry name" value="flippase-like domain"/>
    <property type="match status" value="1"/>
</dbReference>
<evidence type="ECO:0008006" key="9">
    <source>
        <dbReference type="Google" id="ProtNLM"/>
    </source>
</evidence>
<evidence type="ECO:0000256" key="6">
    <source>
        <dbReference type="SAM" id="Phobius"/>
    </source>
</evidence>
<keyword evidence="3 6" id="KW-0812">Transmembrane</keyword>
<comment type="subcellular location">
    <subcellularLocation>
        <location evidence="1">Cell membrane</location>
        <topology evidence="1">Multi-pass membrane protein</topology>
    </subcellularLocation>
</comment>
<dbReference type="EMBL" id="MGHH01000010">
    <property type="protein sequence ID" value="OGM64390.1"/>
    <property type="molecule type" value="Genomic_DNA"/>
</dbReference>
<evidence type="ECO:0000256" key="3">
    <source>
        <dbReference type="ARBA" id="ARBA00022692"/>
    </source>
</evidence>
<organism evidence="7 8">
    <name type="scientific">Candidatus Woesebacteria bacterium RIFCSPLOWO2_01_FULL_39_25</name>
    <dbReference type="NCBI Taxonomy" id="1802521"/>
    <lineage>
        <taxon>Bacteria</taxon>
        <taxon>Candidatus Woeseibacteriota</taxon>
    </lineage>
</organism>
<dbReference type="PANTHER" id="PTHR39087">
    <property type="entry name" value="UPF0104 MEMBRANE PROTEIN MJ1595"/>
    <property type="match status" value="1"/>
</dbReference>
<gene>
    <name evidence="7" type="ORF">A2893_00795</name>
</gene>
<feature type="transmembrane region" description="Helical" evidence="6">
    <location>
        <begin position="151"/>
        <end position="168"/>
    </location>
</feature>
<feature type="transmembrane region" description="Helical" evidence="6">
    <location>
        <begin position="112"/>
        <end position="139"/>
    </location>
</feature>
<dbReference type="AlphaFoldDB" id="A0A1F8BKA8"/>
<keyword evidence="5 6" id="KW-0472">Membrane</keyword>
<keyword evidence="2" id="KW-1003">Cell membrane</keyword>
<evidence type="ECO:0000256" key="5">
    <source>
        <dbReference type="ARBA" id="ARBA00023136"/>
    </source>
</evidence>
<evidence type="ECO:0000256" key="4">
    <source>
        <dbReference type="ARBA" id="ARBA00022989"/>
    </source>
</evidence>
<proteinExistence type="predicted"/>
<dbReference type="PANTHER" id="PTHR39087:SF2">
    <property type="entry name" value="UPF0104 MEMBRANE PROTEIN MJ1595"/>
    <property type="match status" value="1"/>
</dbReference>